<protein>
    <recommendedName>
        <fullName evidence="10">Type II secretion system protein K</fullName>
    </recommendedName>
</protein>
<proteinExistence type="inferred from homology"/>
<comment type="subcellular location">
    <subcellularLocation>
        <location evidence="1 10">Cell inner membrane</location>
    </subcellularLocation>
</comment>
<reference evidence="13 14" key="1">
    <citation type="submission" date="2017-06" db="EMBL/GenBank/DDBJ databases">
        <title>Azoarcus sp. TSNA42 complete genome sequence.</title>
        <authorList>
            <person name="Woo J.-H."/>
            <person name="Kim H.-S."/>
        </authorList>
    </citation>
    <scope>NUCLEOTIDE SEQUENCE [LARGE SCALE GENOMIC DNA]</scope>
    <source>
        <strain evidence="13 14">TSNA42</strain>
    </source>
</reference>
<keyword evidence="9 10" id="KW-0472">Membrane</keyword>
<dbReference type="InterPro" id="IPR038072">
    <property type="entry name" value="GspK_central_sf"/>
</dbReference>
<evidence type="ECO:0000313" key="13">
    <source>
        <dbReference type="EMBL" id="AWI80428.1"/>
    </source>
</evidence>
<keyword evidence="6" id="KW-0812">Transmembrane</keyword>
<evidence type="ECO:0000256" key="3">
    <source>
        <dbReference type="ARBA" id="ARBA00022448"/>
    </source>
</evidence>
<evidence type="ECO:0000256" key="7">
    <source>
        <dbReference type="ARBA" id="ARBA00022927"/>
    </source>
</evidence>
<dbReference type="Gene3D" id="3.30.1300.30">
    <property type="entry name" value="GSPII I/J protein-like"/>
    <property type="match status" value="1"/>
</dbReference>
<dbReference type="Pfam" id="PF03934">
    <property type="entry name" value="T2SSK"/>
    <property type="match status" value="1"/>
</dbReference>
<evidence type="ECO:0000259" key="11">
    <source>
        <dbReference type="Pfam" id="PF03934"/>
    </source>
</evidence>
<dbReference type="EMBL" id="CP022188">
    <property type="protein sequence ID" value="AWI80428.1"/>
    <property type="molecule type" value="Genomic_DNA"/>
</dbReference>
<dbReference type="PANTHER" id="PTHR38831:SF1">
    <property type="entry name" value="TYPE II SECRETION SYSTEM PROTEIN K-RELATED"/>
    <property type="match status" value="1"/>
</dbReference>
<keyword evidence="3 10" id="KW-0813">Transport</keyword>
<keyword evidence="7" id="KW-0653">Protein transport</keyword>
<dbReference type="RefSeq" id="WP_108974012.1">
    <property type="nucleotide sequence ID" value="NZ_CP022188.1"/>
</dbReference>
<dbReference type="OrthoDB" id="5293133at2"/>
<dbReference type="Proteomes" id="UP000244902">
    <property type="component" value="Chromosome"/>
</dbReference>
<comment type="similarity">
    <text evidence="2 10">Belongs to the GSP K family.</text>
</comment>
<evidence type="ECO:0000313" key="14">
    <source>
        <dbReference type="Proteomes" id="UP000244902"/>
    </source>
</evidence>
<feature type="domain" description="T2SS protein K first SAM-like" evidence="12">
    <location>
        <begin position="115"/>
        <end position="205"/>
    </location>
</feature>
<evidence type="ECO:0000256" key="8">
    <source>
        <dbReference type="ARBA" id="ARBA00022989"/>
    </source>
</evidence>
<dbReference type="SUPFAM" id="SSF54523">
    <property type="entry name" value="Pili subunits"/>
    <property type="match status" value="1"/>
</dbReference>
<dbReference type="InterPro" id="IPR010994">
    <property type="entry name" value="RuvA_2-like"/>
</dbReference>
<dbReference type="GO" id="GO:0009306">
    <property type="term" value="P:protein secretion"/>
    <property type="evidence" value="ECO:0007669"/>
    <property type="project" value="InterPro"/>
</dbReference>
<keyword evidence="8" id="KW-1133">Transmembrane helix</keyword>
<dbReference type="Pfam" id="PF21687">
    <property type="entry name" value="T2SSK_1st"/>
    <property type="match status" value="1"/>
</dbReference>
<evidence type="ECO:0000256" key="10">
    <source>
        <dbReference type="PIRNR" id="PIRNR002786"/>
    </source>
</evidence>
<feature type="domain" description="T2SS protein K second SAM-like" evidence="11">
    <location>
        <begin position="210"/>
        <end position="264"/>
    </location>
</feature>
<evidence type="ECO:0000256" key="4">
    <source>
        <dbReference type="ARBA" id="ARBA00022475"/>
    </source>
</evidence>
<dbReference type="PIRSF" id="PIRSF002786">
    <property type="entry name" value="XcpX"/>
    <property type="match status" value="1"/>
</dbReference>
<evidence type="ECO:0000256" key="9">
    <source>
        <dbReference type="ARBA" id="ARBA00023136"/>
    </source>
</evidence>
<sequence>MPARLPAFSRYAERQRGAAVVLALLTVTFAAMLAAAALADFGRGLEAVTGRRDQAQSRQLARAAVDWARQVLALDMLESNVDHGGENWTIRIPPTQLGEDAADGTIAGEIIDLSGRFNLNDLAPAGLRSSAAGARLQRLMELVGTSPESARASVIAMTEWIATAPRGDTDHAPHSALVVADEVASIPGIDHTLLARLRPYVTAVPAPTPVNVNTAAAEVLTSLVPGLGIDVARVLVAERERAWFRDLADFNARLPQGATPPAAQLASVSSRHFLVTIHASHGISVTRLEALLDRQKPWPELLWYRIP</sequence>
<dbReference type="InterPro" id="IPR045584">
    <property type="entry name" value="Pilin-like"/>
</dbReference>
<keyword evidence="4 10" id="KW-1003">Cell membrane</keyword>
<dbReference type="InterPro" id="IPR049031">
    <property type="entry name" value="T2SSK_SAM-like_1st"/>
</dbReference>
<gene>
    <name evidence="13" type="ORF">CEW87_14305</name>
</gene>
<dbReference type="InterPro" id="IPR005628">
    <property type="entry name" value="GspK"/>
</dbReference>
<dbReference type="GO" id="GO:0005886">
    <property type="term" value="C:plasma membrane"/>
    <property type="evidence" value="ECO:0007669"/>
    <property type="project" value="UniProtKB-SubCell"/>
</dbReference>
<evidence type="ECO:0000256" key="6">
    <source>
        <dbReference type="ARBA" id="ARBA00022692"/>
    </source>
</evidence>
<dbReference type="NCBIfam" id="NF037980">
    <property type="entry name" value="T2SS_GspK"/>
    <property type="match status" value="1"/>
</dbReference>
<name>A0A2U8H459_9RHOO</name>
<evidence type="ECO:0000256" key="2">
    <source>
        <dbReference type="ARBA" id="ARBA00007246"/>
    </source>
</evidence>
<evidence type="ECO:0000256" key="1">
    <source>
        <dbReference type="ARBA" id="ARBA00004533"/>
    </source>
</evidence>
<dbReference type="AlphaFoldDB" id="A0A2U8H459"/>
<accession>A0A2U8H459</accession>
<dbReference type="InterPro" id="IPR049179">
    <property type="entry name" value="T2SSK_SAM-like_2nd"/>
</dbReference>
<evidence type="ECO:0000256" key="5">
    <source>
        <dbReference type="ARBA" id="ARBA00022519"/>
    </source>
</evidence>
<organism evidence="13 14">
    <name type="scientific">Parazoarcus communis</name>
    <dbReference type="NCBI Taxonomy" id="41977"/>
    <lineage>
        <taxon>Bacteria</taxon>
        <taxon>Pseudomonadati</taxon>
        <taxon>Pseudomonadota</taxon>
        <taxon>Betaproteobacteria</taxon>
        <taxon>Rhodocyclales</taxon>
        <taxon>Zoogloeaceae</taxon>
        <taxon>Parazoarcus</taxon>
    </lineage>
</organism>
<dbReference type="SUPFAM" id="SSF47781">
    <property type="entry name" value="RuvA domain 2-like"/>
    <property type="match status" value="1"/>
</dbReference>
<dbReference type="Gene3D" id="1.10.40.60">
    <property type="entry name" value="EpsJ-like"/>
    <property type="match status" value="2"/>
</dbReference>
<evidence type="ECO:0000259" key="12">
    <source>
        <dbReference type="Pfam" id="PF21687"/>
    </source>
</evidence>
<dbReference type="SUPFAM" id="SSF158544">
    <property type="entry name" value="GspK insert domain-like"/>
    <property type="match status" value="1"/>
</dbReference>
<keyword evidence="5 10" id="KW-0997">Cell inner membrane</keyword>
<dbReference type="PANTHER" id="PTHR38831">
    <property type="entry name" value="TYPE II SECRETION SYSTEM PROTEIN K"/>
    <property type="match status" value="1"/>
</dbReference>